<evidence type="ECO:0000256" key="1">
    <source>
        <dbReference type="SAM" id="MobiDB-lite"/>
    </source>
</evidence>
<feature type="region of interest" description="Disordered" evidence="1">
    <location>
        <begin position="139"/>
        <end position="183"/>
    </location>
</feature>
<evidence type="ECO:0000313" key="2">
    <source>
        <dbReference type="EMBL" id="VEL13709.1"/>
    </source>
</evidence>
<reference evidence="2" key="1">
    <citation type="submission" date="2018-11" db="EMBL/GenBank/DDBJ databases">
        <authorList>
            <consortium name="Pathogen Informatics"/>
        </authorList>
    </citation>
    <scope>NUCLEOTIDE SEQUENCE</scope>
</reference>
<organism evidence="2 3">
    <name type="scientific">Protopolystoma xenopodis</name>
    <dbReference type="NCBI Taxonomy" id="117903"/>
    <lineage>
        <taxon>Eukaryota</taxon>
        <taxon>Metazoa</taxon>
        <taxon>Spiralia</taxon>
        <taxon>Lophotrochozoa</taxon>
        <taxon>Platyhelminthes</taxon>
        <taxon>Monogenea</taxon>
        <taxon>Polyopisthocotylea</taxon>
        <taxon>Polystomatidea</taxon>
        <taxon>Polystomatidae</taxon>
        <taxon>Protopolystoma</taxon>
    </lineage>
</organism>
<dbReference type="EMBL" id="CAAALY010018665">
    <property type="protein sequence ID" value="VEL13709.1"/>
    <property type="molecule type" value="Genomic_DNA"/>
</dbReference>
<keyword evidence="3" id="KW-1185">Reference proteome</keyword>
<feature type="compositionally biased region" description="Basic residues" evidence="1">
    <location>
        <begin position="154"/>
        <end position="166"/>
    </location>
</feature>
<feature type="compositionally biased region" description="Low complexity" evidence="1">
    <location>
        <begin position="168"/>
        <end position="177"/>
    </location>
</feature>
<gene>
    <name evidence="2" type="ORF">PXEA_LOCUS7149</name>
</gene>
<dbReference type="Proteomes" id="UP000784294">
    <property type="component" value="Unassembled WGS sequence"/>
</dbReference>
<evidence type="ECO:0000313" key="3">
    <source>
        <dbReference type="Proteomes" id="UP000784294"/>
    </source>
</evidence>
<accession>A0A448WK38</accession>
<protein>
    <submittedName>
        <fullName evidence="2">Uncharacterized protein</fullName>
    </submittedName>
</protein>
<name>A0A448WK38_9PLAT</name>
<comment type="caution">
    <text evidence="2">The sequence shown here is derived from an EMBL/GenBank/DDBJ whole genome shotgun (WGS) entry which is preliminary data.</text>
</comment>
<dbReference type="AlphaFoldDB" id="A0A448WK38"/>
<sequence length="183" mass="19070">MVRGQFVQPAMLASGSGGASGSGFVRAVVGPGGIATLTPGSVGNTAGAQMSGTARLVGQTLTPGLLNPSGRQTVAIHQTQHHPHLQQQHAPSQVMRAVPLITGTGASSVITASRRIGDLNLPQGSAHQSVYLPTGRPASWQQTADQFHSMQQQRRTHTLGHAHHHSQQQEPQQQSPRSGGGQN</sequence>
<proteinExistence type="predicted"/>
<feature type="compositionally biased region" description="Polar residues" evidence="1">
    <location>
        <begin position="139"/>
        <end position="153"/>
    </location>
</feature>